<feature type="domain" description="EamA" evidence="7">
    <location>
        <begin position="187"/>
        <end position="319"/>
    </location>
</feature>
<comment type="subcellular location">
    <subcellularLocation>
        <location evidence="1">Membrane</location>
        <topology evidence="1">Multi-pass membrane protein</topology>
    </subcellularLocation>
</comment>
<dbReference type="Proteomes" id="UP000006180">
    <property type="component" value="Chromosome"/>
</dbReference>
<gene>
    <name evidence="8" type="primary">pecM</name>
    <name evidence="8" type="ORF">USDA257_c61500</name>
</gene>
<dbReference type="eggNOG" id="COG0697">
    <property type="taxonomic scope" value="Bacteria"/>
</dbReference>
<dbReference type="PANTHER" id="PTHR32322:SF2">
    <property type="entry name" value="EAMA DOMAIN-CONTAINING PROTEIN"/>
    <property type="match status" value="1"/>
</dbReference>
<protein>
    <submittedName>
        <fullName evidence="8">Protein PecM</fullName>
    </submittedName>
</protein>
<dbReference type="EMBL" id="CP003563">
    <property type="protein sequence ID" value="AFL54647.1"/>
    <property type="molecule type" value="Genomic_DNA"/>
</dbReference>
<dbReference type="InterPro" id="IPR000620">
    <property type="entry name" value="EamA_dom"/>
</dbReference>
<evidence type="ECO:0000256" key="3">
    <source>
        <dbReference type="ARBA" id="ARBA00022692"/>
    </source>
</evidence>
<feature type="transmembrane region" description="Helical" evidence="6">
    <location>
        <begin position="161"/>
        <end position="181"/>
    </location>
</feature>
<dbReference type="SUPFAM" id="SSF103481">
    <property type="entry name" value="Multidrug resistance efflux transporter EmrE"/>
    <property type="match status" value="2"/>
</dbReference>
<reference evidence="8 9" key="1">
    <citation type="journal article" date="2012" name="J. Bacteriol.">
        <title>Complete genome sequence of the broad-host-range strain Sinorhizobium fredii USDA257.</title>
        <authorList>
            <person name="Schuldes J."/>
            <person name="Rodriguez Orbegoso M."/>
            <person name="Schmeisser C."/>
            <person name="Krishnan H.B."/>
            <person name="Daniel R."/>
            <person name="Streit W.R."/>
        </authorList>
    </citation>
    <scope>NUCLEOTIDE SEQUENCE [LARGE SCALE GENOMIC DNA]</scope>
    <source>
        <strain evidence="8 9">USDA 257</strain>
    </source>
</reference>
<keyword evidence="3 6" id="KW-0812">Transmembrane</keyword>
<dbReference type="AlphaFoldDB" id="I3XFJ1"/>
<feature type="domain" description="EamA" evidence="7">
    <location>
        <begin position="52"/>
        <end position="177"/>
    </location>
</feature>
<feature type="transmembrane region" description="Helical" evidence="6">
    <location>
        <begin position="279"/>
        <end position="297"/>
    </location>
</feature>
<evidence type="ECO:0000256" key="6">
    <source>
        <dbReference type="SAM" id="Phobius"/>
    </source>
</evidence>
<evidence type="ECO:0000256" key="2">
    <source>
        <dbReference type="ARBA" id="ARBA00007362"/>
    </source>
</evidence>
<feature type="transmembrane region" description="Helical" evidence="6">
    <location>
        <begin position="134"/>
        <end position="154"/>
    </location>
</feature>
<comment type="similarity">
    <text evidence="2">Belongs to the EamA transporter family.</text>
</comment>
<feature type="transmembrane region" description="Helical" evidence="6">
    <location>
        <begin position="49"/>
        <end position="68"/>
    </location>
</feature>
<evidence type="ECO:0000256" key="4">
    <source>
        <dbReference type="ARBA" id="ARBA00022989"/>
    </source>
</evidence>
<dbReference type="PATRIC" id="fig|1185652.3.peg.6385"/>
<dbReference type="InterPro" id="IPR037185">
    <property type="entry name" value="EmrE-like"/>
</dbReference>
<dbReference type="Pfam" id="PF00892">
    <property type="entry name" value="EamA"/>
    <property type="match status" value="2"/>
</dbReference>
<evidence type="ECO:0000256" key="1">
    <source>
        <dbReference type="ARBA" id="ARBA00004141"/>
    </source>
</evidence>
<proteinExistence type="inferred from homology"/>
<dbReference type="InterPro" id="IPR050638">
    <property type="entry name" value="AA-Vitamin_Transporters"/>
</dbReference>
<evidence type="ECO:0000256" key="5">
    <source>
        <dbReference type="ARBA" id="ARBA00023136"/>
    </source>
</evidence>
<feature type="transmembrane region" description="Helical" evidence="6">
    <location>
        <begin position="74"/>
        <end position="96"/>
    </location>
</feature>
<evidence type="ECO:0000259" key="7">
    <source>
        <dbReference type="Pfam" id="PF00892"/>
    </source>
</evidence>
<feature type="transmembrane region" description="Helical" evidence="6">
    <location>
        <begin position="187"/>
        <end position="206"/>
    </location>
</feature>
<feature type="transmembrane region" description="Helical" evidence="6">
    <location>
        <begin position="108"/>
        <end position="128"/>
    </location>
</feature>
<dbReference type="HOGENOM" id="CLU_033863_2_2_5"/>
<evidence type="ECO:0000313" key="9">
    <source>
        <dbReference type="Proteomes" id="UP000006180"/>
    </source>
</evidence>
<name>I3XFJ1_SINF2</name>
<feature type="transmembrane region" description="Helical" evidence="6">
    <location>
        <begin position="303"/>
        <end position="320"/>
    </location>
</feature>
<keyword evidence="5 6" id="KW-0472">Membrane</keyword>
<keyword evidence="4 6" id="KW-1133">Transmembrane helix</keyword>
<dbReference type="STRING" id="1185652.USDA257_c61500"/>
<dbReference type="GO" id="GO:0016020">
    <property type="term" value="C:membrane"/>
    <property type="evidence" value="ECO:0007669"/>
    <property type="project" value="UniProtKB-SubCell"/>
</dbReference>
<dbReference type="PANTHER" id="PTHR32322">
    <property type="entry name" value="INNER MEMBRANE TRANSPORTER"/>
    <property type="match status" value="1"/>
</dbReference>
<sequence length="334" mass="35328">MCTHGLTGGAARAFVMALIDRYLDVKIVSIYGYLDIKILEMKKMRTQNLDIALTAIAPAIWGSTYLVTTEFLPAGYPLTVAMLRALPAGLPLLLVVRQLPTGIWWLRSFLLGALNFSFFWAMLFVSAYRLPGGVAATVGAIQPLIVVLLSRLVLGSPVRVLSILAGVAGMAGVALLVLTPGAALDPLGVAAGLAGAVSMAFGTVLSRHWAPPVSPLTFTAWQLAAGGLLLVPVALFFEPSLPSLTASNLMGFAYLGLIGAAFTYLLWFRGLSRLEPSQVSPLGFLSPVVAILLGWGVLGQQMAGIQTLGIVVVFASVWMSQQAQMARRPAPVRA</sequence>
<organism evidence="8 9">
    <name type="scientific">Sinorhizobium fredii (strain USDA 257)</name>
    <dbReference type="NCBI Taxonomy" id="1185652"/>
    <lineage>
        <taxon>Bacteria</taxon>
        <taxon>Pseudomonadati</taxon>
        <taxon>Pseudomonadota</taxon>
        <taxon>Alphaproteobacteria</taxon>
        <taxon>Hyphomicrobiales</taxon>
        <taxon>Rhizobiaceae</taxon>
        <taxon>Sinorhizobium/Ensifer group</taxon>
        <taxon>Sinorhizobium</taxon>
    </lineage>
</organism>
<feature type="transmembrane region" description="Helical" evidence="6">
    <location>
        <begin position="218"/>
        <end position="237"/>
    </location>
</feature>
<evidence type="ECO:0000313" key="8">
    <source>
        <dbReference type="EMBL" id="AFL54647.1"/>
    </source>
</evidence>
<accession>I3XFJ1</accession>
<dbReference type="KEGG" id="sfd:USDA257_c61500"/>
<feature type="transmembrane region" description="Helical" evidence="6">
    <location>
        <begin position="249"/>
        <end position="267"/>
    </location>
</feature>